<protein>
    <recommendedName>
        <fullName evidence="5">Aminotransferase</fullName>
        <ecNumber evidence="5">2.6.1.-</ecNumber>
    </recommendedName>
</protein>
<keyword evidence="4" id="KW-0663">Pyridoxal phosphate</keyword>
<dbReference type="SUPFAM" id="SSF53383">
    <property type="entry name" value="PLP-dependent transferases"/>
    <property type="match status" value="1"/>
</dbReference>
<dbReference type="GO" id="GO:0030170">
    <property type="term" value="F:pyridoxal phosphate binding"/>
    <property type="evidence" value="ECO:0007669"/>
    <property type="project" value="InterPro"/>
</dbReference>
<reference evidence="7" key="1">
    <citation type="submission" date="2017-02" db="EMBL/GenBank/DDBJ databases">
        <authorList>
            <person name="Regsiter A."/>
            <person name="William W."/>
        </authorList>
    </citation>
    <scope>NUCLEOTIDE SEQUENCE</scope>
    <source>
        <strain evidence="7">BdmA 4</strain>
    </source>
</reference>
<evidence type="ECO:0000256" key="4">
    <source>
        <dbReference type="ARBA" id="ARBA00022898"/>
    </source>
</evidence>
<evidence type="ECO:0000256" key="2">
    <source>
        <dbReference type="ARBA" id="ARBA00022576"/>
    </source>
</evidence>
<evidence type="ECO:0000256" key="5">
    <source>
        <dbReference type="RuleBase" id="RU000481"/>
    </source>
</evidence>
<evidence type="ECO:0000313" key="7">
    <source>
        <dbReference type="EMBL" id="SLM19946.1"/>
    </source>
</evidence>
<dbReference type="EMBL" id="FWDO01000008">
    <property type="protein sequence ID" value="SLM19946.1"/>
    <property type="molecule type" value="Genomic_DNA"/>
</dbReference>
<proteinExistence type="inferred from homology"/>
<dbReference type="GO" id="GO:0008483">
    <property type="term" value="F:transaminase activity"/>
    <property type="evidence" value="ECO:0007669"/>
    <property type="project" value="UniProtKB-KW"/>
</dbReference>
<accession>A0A3P3XUH8</accession>
<evidence type="ECO:0000259" key="6">
    <source>
        <dbReference type="Pfam" id="PF00155"/>
    </source>
</evidence>
<dbReference type="Gene3D" id="3.90.1150.10">
    <property type="entry name" value="Aspartate Aminotransferase, domain 1"/>
    <property type="match status" value="1"/>
</dbReference>
<dbReference type="PROSITE" id="PS00105">
    <property type="entry name" value="AA_TRANSFER_CLASS_1"/>
    <property type="match status" value="1"/>
</dbReference>
<dbReference type="Pfam" id="PF00155">
    <property type="entry name" value="Aminotran_1_2"/>
    <property type="match status" value="1"/>
</dbReference>
<dbReference type="InterPro" id="IPR015421">
    <property type="entry name" value="PyrdxlP-dep_Trfase_major"/>
</dbReference>
<organism evidence="7">
    <name type="scientific">uncultured spirochete</name>
    <dbReference type="NCBI Taxonomy" id="156406"/>
    <lineage>
        <taxon>Bacteria</taxon>
        <taxon>Pseudomonadati</taxon>
        <taxon>Spirochaetota</taxon>
        <taxon>Spirochaetia</taxon>
        <taxon>Spirochaetales</taxon>
        <taxon>environmental samples</taxon>
    </lineage>
</organism>
<dbReference type="AlphaFoldDB" id="A0A3P3XUH8"/>
<dbReference type="InterPro" id="IPR004839">
    <property type="entry name" value="Aminotransferase_I/II_large"/>
</dbReference>
<dbReference type="InterPro" id="IPR015424">
    <property type="entry name" value="PyrdxlP-dep_Trfase"/>
</dbReference>
<evidence type="ECO:0000256" key="3">
    <source>
        <dbReference type="ARBA" id="ARBA00022679"/>
    </source>
</evidence>
<keyword evidence="3 5" id="KW-0808">Transferase</keyword>
<keyword evidence="2 5" id="KW-0032">Aminotransferase</keyword>
<dbReference type="InterPro" id="IPR015422">
    <property type="entry name" value="PyrdxlP-dep_Trfase_small"/>
</dbReference>
<dbReference type="CDD" id="cd00609">
    <property type="entry name" value="AAT_like"/>
    <property type="match status" value="1"/>
</dbReference>
<comment type="cofactor">
    <cofactor evidence="1 5">
        <name>pyridoxal 5'-phosphate</name>
        <dbReference type="ChEBI" id="CHEBI:597326"/>
    </cofactor>
</comment>
<gene>
    <name evidence="7" type="ORF">SPIRO4BDMA_80053</name>
</gene>
<dbReference type="Gene3D" id="3.40.640.10">
    <property type="entry name" value="Type I PLP-dependent aspartate aminotransferase-like (Major domain)"/>
    <property type="match status" value="1"/>
</dbReference>
<dbReference type="PANTHER" id="PTHR42885">
    <property type="entry name" value="HISTIDINOL-PHOSPHATE AMINOTRANSFERASE-RELATED"/>
    <property type="match status" value="1"/>
</dbReference>
<sequence>MLRLDANEGRCLLSENDLGEILSPEIARRYPVRGLLEGPLAERLGLPASCVLATAGADDAIDRAVRTLAGPGGLVMSTHPGFVEFLAAAQRSSAMYASISKDPFGPFPIREICEALREKRPQLLILSSPDNPSGGVLSPTGLAEIAAACGESGTIFIFDATYGDFSPNTATPADAFAFSNVLVSGSFSKSRGLAGFRIGYVAGGPQMEGIIGRLAEAGPPFSLSSSAIEAGRRALSIDPDRVKAFVDEIRREVRELSALLKSMDFLVSESEANFVLIRADEAIPLAAALRRKEIFVRTWQGKPGYEDLVRITVPGEAGEFGELTEAIISVGKIMGINKEALA</sequence>
<dbReference type="InterPro" id="IPR004838">
    <property type="entry name" value="NHTrfase_class1_PyrdxlP-BS"/>
</dbReference>
<feature type="domain" description="Aminotransferase class I/classII large" evidence="6">
    <location>
        <begin position="48"/>
        <end position="326"/>
    </location>
</feature>
<name>A0A3P3XUH8_9SPIR</name>
<dbReference type="PANTHER" id="PTHR42885:SF2">
    <property type="entry name" value="HISTIDINOL-PHOSPHATE AMINOTRANSFERASE"/>
    <property type="match status" value="1"/>
</dbReference>
<comment type="similarity">
    <text evidence="5">Belongs to the class-I pyridoxal-phosphate-dependent aminotransferase family.</text>
</comment>
<evidence type="ECO:0000256" key="1">
    <source>
        <dbReference type="ARBA" id="ARBA00001933"/>
    </source>
</evidence>
<dbReference type="EC" id="2.6.1.-" evidence="5"/>